<evidence type="ECO:0000256" key="1">
    <source>
        <dbReference type="SAM" id="MobiDB-lite"/>
    </source>
</evidence>
<keyword evidence="2" id="KW-1133">Transmembrane helix</keyword>
<feature type="compositionally biased region" description="Basic and acidic residues" evidence="1">
    <location>
        <begin position="29"/>
        <end position="42"/>
    </location>
</feature>
<feature type="region of interest" description="Disordered" evidence="1">
    <location>
        <begin position="14"/>
        <end position="42"/>
    </location>
</feature>
<feature type="compositionally biased region" description="Low complexity" evidence="1">
    <location>
        <begin position="17"/>
        <end position="28"/>
    </location>
</feature>
<accession>A0A7G9SBS2</accession>
<dbReference type="EMBL" id="CP060717">
    <property type="protein sequence ID" value="QNN65297.1"/>
    <property type="molecule type" value="Genomic_DNA"/>
</dbReference>
<proteinExistence type="predicted"/>
<evidence type="ECO:0000256" key="2">
    <source>
        <dbReference type="SAM" id="Phobius"/>
    </source>
</evidence>
<evidence type="ECO:0008006" key="5">
    <source>
        <dbReference type="Google" id="ProtNLM"/>
    </source>
</evidence>
<reference evidence="3 4" key="1">
    <citation type="submission" date="2020-08" db="EMBL/GenBank/DDBJ databases">
        <title>Genome sequence of Sphingomonas rhizophila KACC 19189T.</title>
        <authorList>
            <person name="Hyun D.-W."/>
            <person name="Bae J.-W."/>
        </authorList>
    </citation>
    <scope>NUCLEOTIDE SEQUENCE [LARGE SCALE GENOMIC DNA]</scope>
    <source>
        <strain evidence="3 4">KACC 19189</strain>
    </source>
</reference>
<evidence type="ECO:0000313" key="4">
    <source>
        <dbReference type="Proteomes" id="UP000515955"/>
    </source>
</evidence>
<keyword evidence="2" id="KW-0472">Membrane</keyword>
<dbReference type="AlphaFoldDB" id="A0A7G9SBS2"/>
<name>A0A7G9SBS2_9SPHN</name>
<feature type="transmembrane region" description="Helical" evidence="2">
    <location>
        <begin position="59"/>
        <end position="79"/>
    </location>
</feature>
<gene>
    <name evidence="3" type="ORF">H9L12_01265</name>
</gene>
<dbReference type="RefSeq" id="WP_187542289.1">
    <property type="nucleotide sequence ID" value="NZ_CP060717.1"/>
</dbReference>
<evidence type="ECO:0000313" key="3">
    <source>
        <dbReference type="EMBL" id="QNN65297.1"/>
    </source>
</evidence>
<dbReference type="Proteomes" id="UP000515955">
    <property type="component" value="Chromosome"/>
</dbReference>
<sequence>MNEDRIRNWQERRKFAAEAADPVDAAPSADDKESGPESRLDQARREIVERRRLRWRSNLRLLALLVLAPIGAIMLYVGLVATPLHEGEAVFTVQTSSNSGAAAGPGLFTVTSANSSIADAFKVRAFILSRPMLDHMEKRHGFLDHFAGPEMDMLTRYRGPFGLNRDPFKYYLKRVSVMVDVQEGILRLRVEARTPQDAIRFGNGILAAAERHVNAASDKIGADQVEALTRDVQDAERQVASSRQSFAAVQARRGDIAPEQTVAAVYQLISSLNLQLSEARRQRDALRAEGLVDSPLLPGLEQRVRDIQAQIVEQRGRLANPSGGSLSRTLSDFEGASSRKEIAQARWQSTLNTLQQAYLDLIQQRRYFVLIVGMSADTFARVRDVPSIAGPILLFLAIIALVTLLVRRYRTGEISAGALRERLPW</sequence>
<protein>
    <recommendedName>
        <fullName evidence="5">Capsule biosynthesis protein</fullName>
    </recommendedName>
</protein>
<dbReference type="InterPro" id="IPR050445">
    <property type="entry name" value="Bact_polysacc_biosynth/exp"/>
</dbReference>
<organism evidence="3 4">
    <name type="scientific">Sphingomonas rhizophila</name>
    <dbReference type="NCBI Taxonomy" id="2071607"/>
    <lineage>
        <taxon>Bacteria</taxon>
        <taxon>Pseudomonadati</taxon>
        <taxon>Pseudomonadota</taxon>
        <taxon>Alphaproteobacteria</taxon>
        <taxon>Sphingomonadales</taxon>
        <taxon>Sphingomonadaceae</taxon>
        <taxon>Sphingomonas</taxon>
    </lineage>
</organism>
<feature type="transmembrane region" description="Helical" evidence="2">
    <location>
        <begin position="388"/>
        <end position="406"/>
    </location>
</feature>
<dbReference type="PANTHER" id="PTHR32309">
    <property type="entry name" value="TYROSINE-PROTEIN KINASE"/>
    <property type="match status" value="1"/>
</dbReference>
<keyword evidence="2" id="KW-0812">Transmembrane</keyword>
<dbReference type="PANTHER" id="PTHR32309:SF31">
    <property type="entry name" value="CAPSULAR EXOPOLYSACCHARIDE FAMILY"/>
    <property type="match status" value="1"/>
</dbReference>
<dbReference type="KEGG" id="srhi:H9L12_01265"/>
<keyword evidence="4" id="KW-1185">Reference proteome</keyword>